<name>A0A2M7TNZ6_9BACT</name>
<dbReference type="InterPro" id="IPR029060">
    <property type="entry name" value="PIN-like_dom_sf"/>
</dbReference>
<reference evidence="2" key="1">
    <citation type="submission" date="2017-09" db="EMBL/GenBank/DDBJ databases">
        <title>Depth-based differentiation of microbial function through sediment-hosted aquifers and enrichment of novel symbionts in the deep terrestrial subsurface.</title>
        <authorList>
            <person name="Probst A.J."/>
            <person name="Ladd B."/>
            <person name="Jarett J.K."/>
            <person name="Geller-Mcgrath D.E."/>
            <person name="Sieber C.M.K."/>
            <person name="Emerson J.B."/>
            <person name="Anantharaman K."/>
            <person name="Thomas B.C."/>
            <person name="Malmstrom R."/>
            <person name="Stieglmeier M."/>
            <person name="Klingl A."/>
            <person name="Woyke T."/>
            <person name="Ryan C.M."/>
            <person name="Banfield J.F."/>
        </authorList>
    </citation>
    <scope>NUCLEOTIDE SEQUENCE [LARGE SCALE GENOMIC DNA]</scope>
</reference>
<gene>
    <name evidence="1" type="ORF">COY29_00855</name>
</gene>
<accession>A0A2M7TNZ6</accession>
<comment type="caution">
    <text evidence="1">The sequence shown here is derived from an EMBL/GenBank/DDBJ whole genome shotgun (WGS) entry which is preliminary data.</text>
</comment>
<dbReference type="Proteomes" id="UP000229753">
    <property type="component" value="Unassembled WGS sequence"/>
</dbReference>
<evidence type="ECO:0000313" key="2">
    <source>
        <dbReference type="Proteomes" id="UP000229753"/>
    </source>
</evidence>
<protein>
    <recommendedName>
        <fullName evidence="3">PIN domain-containing protein</fullName>
    </recommendedName>
</protein>
<proteinExistence type="predicted"/>
<dbReference type="AlphaFoldDB" id="A0A2M7TNZ6"/>
<evidence type="ECO:0000313" key="1">
    <source>
        <dbReference type="EMBL" id="PIZ49903.1"/>
    </source>
</evidence>
<organism evidence="1 2">
    <name type="scientific">Candidatus Woesebacteria bacterium CG_4_10_14_0_2_um_filter_39_14</name>
    <dbReference type="NCBI Taxonomy" id="1975054"/>
    <lineage>
        <taxon>Bacteria</taxon>
        <taxon>Candidatus Woeseibacteriota</taxon>
    </lineage>
</organism>
<dbReference type="EMBL" id="PFNO01000028">
    <property type="protein sequence ID" value="PIZ49903.1"/>
    <property type="molecule type" value="Genomic_DNA"/>
</dbReference>
<dbReference type="SUPFAM" id="SSF88723">
    <property type="entry name" value="PIN domain-like"/>
    <property type="match status" value="1"/>
</dbReference>
<sequence>MSLPKYCFDTHPLVWYYRESKTLSEKAKLILDEAFSGDLVAFVPSIVLLEAFHISLKDSKFVFSEFVGFLKKA</sequence>
<evidence type="ECO:0008006" key="3">
    <source>
        <dbReference type="Google" id="ProtNLM"/>
    </source>
</evidence>
<feature type="non-terminal residue" evidence="1">
    <location>
        <position position="73"/>
    </location>
</feature>